<sequence length="47" mass="5667">MDIIDTIIKKQLYEGIRDQDGWETLNLTIRSEYPWMAELIIERLKTI</sequence>
<organism evidence="1">
    <name type="scientific">marine sediment metagenome</name>
    <dbReference type="NCBI Taxonomy" id="412755"/>
    <lineage>
        <taxon>unclassified sequences</taxon>
        <taxon>metagenomes</taxon>
        <taxon>ecological metagenomes</taxon>
    </lineage>
</organism>
<evidence type="ECO:0000313" key="1">
    <source>
        <dbReference type="EMBL" id="KKM26336.1"/>
    </source>
</evidence>
<name>A0A0F9IFF5_9ZZZZ</name>
<proteinExistence type="predicted"/>
<accession>A0A0F9IFF5</accession>
<dbReference type="AlphaFoldDB" id="A0A0F9IFF5"/>
<protein>
    <submittedName>
        <fullName evidence="1">Uncharacterized protein</fullName>
    </submittedName>
</protein>
<gene>
    <name evidence="1" type="ORF">LCGC14_1585690</name>
</gene>
<dbReference type="EMBL" id="LAZR01012533">
    <property type="protein sequence ID" value="KKM26336.1"/>
    <property type="molecule type" value="Genomic_DNA"/>
</dbReference>
<comment type="caution">
    <text evidence="1">The sequence shown here is derived from an EMBL/GenBank/DDBJ whole genome shotgun (WGS) entry which is preliminary data.</text>
</comment>
<reference evidence="1" key="1">
    <citation type="journal article" date="2015" name="Nature">
        <title>Complex archaea that bridge the gap between prokaryotes and eukaryotes.</title>
        <authorList>
            <person name="Spang A."/>
            <person name="Saw J.H."/>
            <person name="Jorgensen S.L."/>
            <person name="Zaremba-Niedzwiedzka K."/>
            <person name="Martijn J."/>
            <person name="Lind A.E."/>
            <person name="van Eijk R."/>
            <person name="Schleper C."/>
            <person name="Guy L."/>
            <person name="Ettema T.J."/>
        </authorList>
    </citation>
    <scope>NUCLEOTIDE SEQUENCE</scope>
</reference>